<evidence type="ECO:0000313" key="3">
    <source>
        <dbReference type="Proteomes" id="UP000011668"/>
    </source>
</evidence>
<feature type="region of interest" description="Disordered" evidence="1">
    <location>
        <begin position="44"/>
        <end position="69"/>
    </location>
</feature>
<protein>
    <submittedName>
        <fullName evidence="2">Uncharacterized protein</fullName>
    </submittedName>
</protein>
<proteinExistence type="predicted"/>
<evidence type="ECO:0000313" key="2">
    <source>
        <dbReference type="EMBL" id="ELU41429.1"/>
    </source>
</evidence>
<dbReference type="AlphaFoldDB" id="L8WYI6"/>
<dbReference type="Proteomes" id="UP000011668">
    <property type="component" value="Unassembled WGS sequence"/>
</dbReference>
<keyword evidence="3" id="KW-1185">Reference proteome</keyword>
<accession>L8WYI6</accession>
<gene>
    <name evidence="2" type="ORF">AG1IA_04541</name>
</gene>
<sequence length="69" mass="7652">MRPHHPSKQTRPKIPLREHACSISALQKLRSGAAARYDTQCVVGKRTQQDKDGVGYPHGQMNGGERARS</sequence>
<name>L8WYI6_THACA</name>
<reference evidence="2 3" key="1">
    <citation type="journal article" date="2013" name="Nat. Commun.">
        <title>The evolution and pathogenic mechanisms of the rice sheath blight pathogen.</title>
        <authorList>
            <person name="Zheng A."/>
            <person name="Lin R."/>
            <person name="Xu L."/>
            <person name="Qin P."/>
            <person name="Tang C."/>
            <person name="Ai P."/>
            <person name="Zhang D."/>
            <person name="Liu Y."/>
            <person name="Sun Z."/>
            <person name="Feng H."/>
            <person name="Wang Y."/>
            <person name="Chen Y."/>
            <person name="Liang X."/>
            <person name="Fu R."/>
            <person name="Li Q."/>
            <person name="Zhang J."/>
            <person name="Yu X."/>
            <person name="Xie Z."/>
            <person name="Ding L."/>
            <person name="Guan P."/>
            <person name="Tang J."/>
            <person name="Liang Y."/>
            <person name="Wang S."/>
            <person name="Deng Q."/>
            <person name="Li S."/>
            <person name="Zhu J."/>
            <person name="Wang L."/>
            <person name="Liu H."/>
            <person name="Li P."/>
        </authorList>
    </citation>
    <scope>NUCLEOTIDE SEQUENCE [LARGE SCALE GENOMIC DNA]</scope>
    <source>
        <strain evidence="3">AG-1 IA</strain>
    </source>
</reference>
<evidence type="ECO:0000256" key="1">
    <source>
        <dbReference type="SAM" id="MobiDB-lite"/>
    </source>
</evidence>
<dbReference type="EMBL" id="AFRT01001057">
    <property type="protein sequence ID" value="ELU41429.1"/>
    <property type="molecule type" value="Genomic_DNA"/>
</dbReference>
<dbReference type="HOGENOM" id="CLU_2777654_0_0_1"/>
<comment type="caution">
    <text evidence="2">The sequence shown here is derived from an EMBL/GenBank/DDBJ whole genome shotgun (WGS) entry which is preliminary data.</text>
</comment>
<organism evidence="2 3">
    <name type="scientific">Thanatephorus cucumeris (strain AG1-IA)</name>
    <name type="common">Rice sheath blight fungus</name>
    <name type="synonym">Rhizoctonia solani</name>
    <dbReference type="NCBI Taxonomy" id="983506"/>
    <lineage>
        <taxon>Eukaryota</taxon>
        <taxon>Fungi</taxon>
        <taxon>Dikarya</taxon>
        <taxon>Basidiomycota</taxon>
        <taxon>Agaricomycotina</taxon>
        <taxon>Agaricomycetes</taxon>
        <taxon>Cantharellales</taxon>
        <taxon>Ceratobasidiaceae</taxon>
        <taxon>Rhizoctonia</taxon>
        <taxon>Rhizoctonia solani AG-1</taxon>
    </lineage>
</organism>